<dbReference type="KEGG" id="pmrn:116940842"/>
<feature type="compositionally biased region" description="Basic and acidic residues" evidence="4">
    <location>
        <begin position="195"/>
        <end position="204"/>
    </location>
</feature>
<dbReference type="InterPro" id="IPR038867">
    <property type="entry name" value="WAC"/>
</dbReference>
<feature type="compositionally biased region" description="Low complexity" evidence="4">
    <location>
        <begin position="352"/>
        <end position="369"/>
    </location>
</feature>
<dbReference type="PROSITE" id="PS50020">
    <property type="entry name" value="WW_DOMAIN_2"/>
    <property type="match status" value="1"/>
</dbReference>
<feature type="compositionally biased region" description="Polar residues" evidence="4">
    <location>
        <begin position="73"/>
        <end position="88"/>
    </location>
</feature>
<keyword evidence="2" id="KW-0156">Chromatin regulator</keyword>
<dbReference type="Proteomes" id="UP001318040">
    <property type="component" value="Chromosome 10"/>
</dbReference>
<dbReference type="GO" id="GO:0003682">
    <property type="term" value="F:chromatin binding"/>
    <property type="evidence" value="ECO:0007669"/>
    <property type="project" value="TreeGrafter"/>
</dbReference>
<dbReference type="CDD" id="cd00201">
    <property type="entry name" value="WW"/>
    <property type="match status" value="1"/>
</dbReference>
<feature type="compositionally biased region" description="Polar residues" evidence="4">
    <location>
        <begin position="115"/>
        <end position="127"/>
    </location>
</feature>
<evidence type="ECO:0000313" key="6">
    <source>
        <dbReference type="Proteomes" id="UP001318040"/>
    </source>
</evidence>
<feature type="region of interest" description="Disordered" evidence="4">
    <location>
        <begin position="181"/>
        <end position="386"/>
    </location>
</feature>
<dbReference type="GO" id="GO:1904263">
    <property type="term" value="P:positive regulation of TORC1 signaling"/>
    <property type="evidence" value="ECO:0007669"/>
    <property type="project" value="TreeGrafter"/>
</dbReference>
<dbReference type="GO" id="GO:0005634">
    <property type="term" value="C:nucleus"/>
    <property type="evidence" value="ECO:0007669"/>
    <property type="project" value="UniProtKB-SubCell"/>
</dbReference>
<evidence type="ECO:0000313" key="7">
    <source>
        <dbReference type="RefSeq" id="XP_032806978.1"/>
    </source>
</evidence>
<feature type="compositionally biased region" description="Low complexity" evidence="4">
    <location>
        <begin position="501"/>
        <end position="512"/>
    </location>
</feature>
<feature type="compositionally biased region" description="Polar residues" evidence="4">
    <location>
        <begin position="274"/>
        <end position="284"/>
    </location>
</feature>
<dbReference type="RefSeq" id="XP_032806978.1">
    <property type="nucleotide sequence ID" value="XM_032951087.1"/>
</dbReference>
<accession>A0AAJ7WSE9</accession>
<feature type="compositionally biased region" description="Polar residues" evidence="4">
    <location>
        <begin position="224"/>
        <end position="239"/>
    </location>
</feature>
<dbReference type="SUPFAM" id="SSF51045">
    <property type="entry name" value="WW domain"/>
    <property type="match status" value="1"/>
</dbReference>
<dbReference type="InterPro" id="IPR036020">
    <property type="entry name" value="WW_dom_sf"/>
</dbReference>
<dbReference type="Pfam" id="PF00397">
    <property type="entry name" value="WW"/>
    <property type="match status" value="1"/>
</dbReference>
<organism evidence="6 7">
    <name type="scientific">Petromyzon marinus</name>
    <name type="common">Sea lamprey</name>
    <dbReference type="NCBI Taxonomy" id="7757"/>
    <lineage>
        <taxon>Eukaryota</taxon>
        <taxon>Metazoa</taxon>
        <taxon>Chordata</taxon>
        <taxon>Craniata</taxon>
        <taxon>Vertebrata</taxon>
        <taxon>Cyclostomata</taxon>
        <taxon>Hyperoartia</taxon>
        <taxon>Petromyzontiformes</taxon>
        <taxon>Petromyzontidae</taxon>
        <taxon>Petromyzon</taxon>
    </lineage>
</organism>
<comment type="subcellular location">
    <subcellularLocation>
        <location evidence="1">Nucleus</location>
    </subcellularLocation>
</comment>
<dbReference type="Gene3D" id="2.20.70.10">
    <property type="match status" value="1"/>
</dbReference>
<dbReference type="SMART" id="SM00456">
    <property type="entry name" value="WW"/>
    <property type="match status" value="1"/>
</dbReference>
<feature type="compositionally biased region" description="Polar residues" evidence="4">
    <location>
        <begin position="207"/>
        <end position="216"/>
    </location>
</feature>
<sequence>MGSVADLSASWRCCLCLSPITHPGVFCGPEPGIMREEEEPPRVRCPAKNVNKYPSKIQGDSENRNDKMRDSRGSSPSCKMPRRSSSPDGTGPRALQSHRPKERCRGGSSDAVDGSSRNHSRPVSNSHQSEHYKNPAPQPHDPADDWSEHISSSGKKYYYNCRTEVSQWEKPKEWIEREQRHREAANRMAVTNSFPKDRDYRREAMQATVQNNTSNRYVEEKQSSETGGVLSQNSLSQTSKHNDRDYRLSRTESVGSSSAQPHALPGHRPAGGQLPNSSPSSVLGSTCKKAADANGAGSLPKLHIPSTWHKTDKKVTGRDSSDAPAERAPSASVSTPSPSPSPVSRPAPSTPTPATAQPQPQPSQEASSARHSLPSLHASPQPSPSLERLQEAHFLFTAFTQTLSKILLAAAPTLLPPTVQPASQAQQQSPSSASLGSDVSSPRAHISPRVSTPQGSTSHSKGQTSTPHSTTQLKTSAPPVKGGQQPGDRQPQPSPEPPAPSSSQRHQSTSHTCPAPGAAGTHAGSLQSGAVPQALPNQALSSPCTLSAGLAAHYNDQLVRHVQGWPAEHAEKQASKLREEGHSLGSLQMSEICTDLKSARSLVRVSEIQATLREQRILFLRQQVKELEKLKNQNSFMV</sequence>
<feature type="compositionally biased region" description="Polar residues" evidence="4">
    <location>
        <begin position="449"/>
        <end position="475"/>
    </location>
</feature>
<protein>
    <submittedName>
        <fullName evidence="7">WW domain-containing adapter protein with coiled-coil-like isoform X1</fullName>
    </submittedName>
</protein>
<feature type="compositionally biased region" description="Basic and acidic residues" evidence="4">
    <location>
        <begin position="309"/>
        <end position="325"/>
    </location>
</feature>
<dbReference type="GO" id="GO:0010506">
    <property type="term" value="P:regulation of autophagy"/>
    <property type="evidence" value="ECO:0007669"/>
    <property type="project" value="TreeGrafter"/>
</dbReference>
<feature type="compositionally biased region" description="Polar residues" evidence="4">
    <location>
        <begin position="251"/>
        <end position="260"/>
    </location>
</feature>
<name>A0AAJ7WSE9_PETMA</name>
<proteinExistence type="predicted"/>
<dbReference type="AlphaFoldDB" id="A0AAJ7WSE9"/>
<evidence type="ECO:0000259" key="5">
    <source>
        <dbReference type="PROSITE" id="PS50020"/>
    </source>
</evidence>
<gene>
    <name evidence="7" type="primary">LOC116940842</name>
</gene>
<evidence type="ECO:0000256" key="3">
    <source>
        <dbReference type="ARBA" id="ARBA00023242"/>
    </source>
</evidence>
<dbReference type="GO" id="GO:0006325">
    <property type="term" value="P:chromatin organization"/>
    <property type="evidence" value="ECO:0007669"/>
    <property type="project" value="UniProtKB-KW"/>
</dbReference>
<feature type="compositionally biased region" description="Basic and acidic residues" evidence="4">
    <location>
        <begin position="59"/>
        <end position="72"/>
    </location>
</feature>
<keyword evidence="6" id="KW-1185">Reference proteome</keyword>
<feature type="compositionally biased region" description="Low complexity" evidence="4">
    <location>
        <begin position="482"/>
        <end position="491"/>
    </location>
</feature>
<feature type="compositionally biased region" description="Low complexity" evidence="4">
    <location>
        <begin position="420"/>
        <end position="434"/>
    </location>
</feature>
<evidence type="ECO:0000256" key="4">
    <source>
        <dbReference type="SAM" id="MobiDB-lite"/>
    </source>
</evidence>
<dbReference type="PANTHER" id="PTHR15911:SF6">
    <property type="entry name" value="WW DOMAIN-CONTAINING ADAPTER PROTEIN WITH COILED-COIL"/>
    <property type="match status" value="1"/>
</dbReference>
<dbReference type="PANTHER" id="PTHR15911">
    <property type="entry name" value="WW DOMAIN-CONTAINING ADAPTER PROTEIN WITH COILED-COIL"/>
    <property type="match status" value="1"/>
</dbReference>
<feature type="domain" description="WW" evidence="5">
    <location>
        <begin position="146"/>
        <end position="173"/>
    </location>
</feature>
<evidence type="ECO:0000256" key="2">
    <source>
        <dbReference type="ARBA" id="ARBA00022853"/>
    </source>
</evidence>
<feature type="compositionally biased region" description="Basic and acidic residues" evidence="4">
    <location>
        <begin position="240"/>
        <end position="250"/>
    </location>
</feature>
<dbReference type="PRINTS" id="PR01217">
    <property type="entry name" value="PRICHEXTENSN"/>
</dbReference>
<dbReference type="GO" id="GO:0000993">
    <property type="term" value="F:RNA polymerase II complex binding"/>
    <property type="evidence" value="ECO:0007669"/>
    <property type="project" value="TreeGrafter"/>
</dbReference>
<dbReference type="PROSITE" id="PS01159">
    <property type="entry name" value="WW_DOMAIN_1"/>
    <property type="match status" value="1"/>
</dbReference>
<feature type="region of interest" description="Disordered" evidence="4">
    <location>
        <begin position="419"/>
        <end position="529"/>
    </location>
</feature>
<dbReference type="InterPro" id="IPR001202">
    <property type="entry name" value="WW_dom"/>
</dbReference>
<feature type="compositionally biased region" description="Pro residues" evidence="4">
    <location>
        <begin position="337"/>
        <end position="351"/>
    </location>
</feature>
<feature type="region of interest" description="Disordered" evidence="4">
    <location>
        <begin position="36"/>
        <end position="150"/>
    </location>
</feature>
<evidence type="ECO:0000256" key="1">
    <source>
        <dbReference type="ARBA" id="ARBA00004123"/>
    </source>
</evidence>
<keyword evidence="3" id="KW-0539">Nucleus</keyword>
<reference evidence="7" key="1">
    <citation type="submission" date="2025-08" db="UniProtKB">
        <authorList>
            <consortium name="RefSeq"/>
        </authorList>
    </citation>
    <scope>IDENTIFICATION</scope>
    <source>
        <tissue evidence="7">Sperm</tissue>
    </source>
</reference>